<dbReference type="GO" id="GO:0003824">
    <property type="term" value="F:catalytic activity"/>
    <property type="evidence" value="ECO:0007669"/>
    <property type="project" value="InterPro"/>
</dbReference>
<dbReference type="PROSITE" id="PS50878">
    <property type="entry name" value="RT_POL"/>
    <property type="match status" value="1"/>
</dbReference>
<feature type="compositionally biased region" description="Low complexity" evidence="1">
    <location>
        <begin position="359"/>
        <end position="376"/>
    </location>
</feature>
<dbReference type="InterPro" id="IPR000477">
    <property type="entry name" value="RT_dom"/>
</dbReference>
<dbReference type="VEuPathDB" id="FungiDB:H257_05682"/>
<accession>A0A3R7WL74</accession>
<feature type="region of interest" description="Disordered" evidence="1">
    <location>
        <begin position="1"/>
        <end position="67"/>
    </location>
</feature>
<dbReference type="CDD" id="cd01650">
    <property type="entry name" value="RT_nLTR_like"/>
    <property type="match status" value="1"/>
</dbReference>
<dbReference type="SUPFAM" id="SSF56219">
    <property type="entry name" value="DNase I-like"/>
    <property type="match status" value="1"/>
</dbReference>
<reference evidence="3" key="1">
    <citation type="submission" date="2018-07" db="EMBL/GenBank/DDBJ databases">
        <title>Annotation of Aphanomyces astaci genome assembly.</title>
        <authorList>
            <person name="Studholme D.J."/>
        </authorList>
    </citation>
    <scope>NUCLEOTIDE SEQUENCE [LARGE SCALE GENOMIC DNA]</scope>
    <source>
        <strain evidence="3">Pc</strain>
    </source>
</reference>
<dbReference type="EMBL" id="MZMZ02001165">
    <property type="protein sequence ID" value="RQM29773.1"/>
    <property type="molecule type" value="Genomic_DNA"/>
</dbReference>
<gene>
    <name evidence="3" type="ORF">B5M09_012190</name>
</gene>
<feature type="non-terminal residue" evidence="3">
    <location>
        <position position="1793"/>
    </location>
</feature>
<evidence type="ECO:0000256" key="1">
    <source>
        <dbReference type="SAM" id="MobiDB-lite"/>
    </source>
</evidence>
<sequence>MTTTLASSIAAAASASPTLATTPTTHDVNDDMEEGAPTPIADDVPTHDANDTLTPGTAPTTTLGDDDVTGAAAHRVDEDFPELDGAKATTPPPVPATNPWNWAATTGADMSKPRADDIGFHPATDAQLATLLQLQEQGTWSYDAVLALESSPRREAVGHLIMRPGVSTAKVSENRLFQAVLYSSQIPAKIRPLLADIITIRRNPTNHELSWAIASRAALDALQGVPFSIPISKAETKRCVMEAVGPLSGYYLDIVSGFRTLDEERAFCTYVHTIEPRLFYAKAVTEARSTGLQGERFRVFFTGDEPPAFLKQGPRHVEEILVFGRCFRVYAKDWFYQDYRLVRLNLDEHAKRNGHNLLPASRSPSSPQPTSQVDQSLAPYGKRGLDADAAPQPMASKRDWVTTNFYTVLDKNVSFRVVRTTAVSRGTEITTFMPAIQRSPVTSPAKKSLRVDSTKVASGKTTRVSQTIDQAMTELEALEARTAAPAKHHATTVAEELETKRFDLRALVIAGQVDAIARYLEQRPVGFGDQLARLAHDDPSTFNRFCQQRTVQRWLRATFGDTHPFEVIYKNVFGKVFTNAHLSDFMSKAKQAAALPPLPITTDNPNPTTPLERTAAEELLSLAEVLLAVHAPLIYGCDAAITCLAEAPVTSIAMHQGTRALSSATLGALLFTENTDATELYEHIWFEMERLLEAAGNYTRVDEMGFFVTAMADDTYPLSLHRQDLIAEGHDMPTEGDLDAIWEYGHSVARALASPRQCVLFQETKIHHARQVAGLHVHLHNEIGHNNYKIFINDHRQDLDSSPGNRSNGVAAYFHVSMPGFEELRHVHELDIPDRYMVVTTMWEDVQVFFHNVYAPVLAPQRPAFFASLPRHFPAGAIHIIGGDFNLPMDVHLDAHYRRAEHNQGKAECVEWLTALRVVDAWRWHHPEDQVLSGPHAKTRLDYIFVDTNVTALSYSNGSYSANAYGGDHMTHSIKLCNEAAAPGKSYWRLPRELLDDANVVAAITTEAEQLLDEMRADPDANIGAMWSGWLKRMKRRLQRVHHNSRSALVQAVRGLELAWHAAAAGNRAGHRADGDVAVAKAAYDAAKAEMRQNYKDEQFDLHANKSETGSSFFFRKPQTMRVPITTATVGTNTVTDPAAVASIFTEHWKAIMTAPSREQAPNRATRRAVLRYLDKRLSDEHRTELDRPLEAAELCAALKTMNPAKSPGPDGFSAGFFQVAPTTFSEILLHVFEHQRLHRRRLLHHQRRSAVVLLHKKGDRGDPGTYRPIALMAVEVKVLSRALAYRLSAVAPGLIHASQAGFVRGRRLHDQVHLLHALQHDATDAGSEACATFLDFRKAYDMVNQTFLFEAMAEMNIGEGFISWVALLYKAQVVHLLLHDGLGPAIKPSRGVKQGCPLSCLLFVISIEPLGQMLRAAPEHGILQRDGSVLTSMFFADDSTLLSESLPAAEAQMRIVDKFCRASGAALNLDKCVTVMLDAMAPAVGAMGRDQGLGQATRALPRLGPAQRAHHDRDPGSGHDSSDAEPEYNSDIDSDDAADRIDAADQADMRDAAPADARDADLGDVRHDDVAGVHDNGIAASEDGDVAPAGDRPGHAARQAAVQRQPRVFLQAGGYPVDRVDAPAPIAPPAAEAADVDAGAPAATLLNVAAAGTPVRFLGIYVGQRVDPAYQIQLLTDRYYGSFQHWVYRARTVQGRCLLASAVMASLLCHGSRGHPADHRDGMAAAADARLLMLQRLMLPVDERPLWAPLVLAQFAECMGALFRASHPYDFLFYLPHQGTKWLTLTALHPFW</sequence>
<dbReference type="VEuPathDB" id="FungiDB:H257_10514"/>
<name>A0A3R7WL74_APHAT</name>
<feature type="compositionally biased region" description="Basic and acidic residues" evidence="1">
    <location>
        <begin position="1510"/>
        <end position="1523"/>
    </location>
</feature>
<feature type="region of interest" description="Disordered" evidence="1">
    <location>
        <begin position="355"/>
        <end position="391"/>
    </location>
</feature>
<dbReference type="InterPro" id="IPR005135">
    <property type="entry name" value="Endo/exonuclease/phosphatase"/>
</dbReference>
<feature type="domain" description="Reverse transcriptase" evidence="2">
    <location>
        <begin position="1236"/>
        <end position="1489"/>
    </location>
</feature>
<evidence type="ECO:0000313" key="4">
    <source>
        <dbReference type="Proteomes" id="UP000284702"/>
    </source>
</evidence>
<feature type="compositionally biased region" description="Acidic residues" evidence="1">
    <location>
        <begin position="1524"/>
        <end position="1537"/>
    </location>
</feature>
<dbReference type="Pfam" id="PF03372">
    <property type="entry name" value="Exo_endo_phos"/>
    <property type="match status" value="1"/>
</dbReference>
<protein>
    <recommendedName>
        <fullName evidence="2">Reverse transcriptase domain-containing protein</fullName>
    </recommendedName>
</protein>
<feature type="compositionally biased region" description="Low complexity" evidence="1">
    <location>
        <begin position="51"/>
        <end position="63"/>
    </location>
</feature>
<dbReference type="Proteomes" id="UP000284702">
    <property type="component" value="Unassembled WGS sequence"/>
</dbReference>
<organism evidence="3 4">
    <name type="scientific">Aphanomyces astaci</name>
    <name type="common">Crayfish plague agent</name>
    <dbReference type="NCBI Taxonomy" id="112090"/>
    <lineage>
        <taxon>Eukaryota</taxon>
        <taxon>Sar</taxon>
        <taxon>Stramenopiles</taxon>
        <taxon>Oomycota</taxon>
        <taxon>Saprolegniomycetes</taxon>
        <taxon>Saprolegniales</taxon>
        <taxon>Verrucalvaceae</taxon>
        <taxon>Aphanomyces</taxon>
    </lineage>
</organism>
<evidence type="ECO:0000259" key="2">
    <source>
        <dbReference type="PROSITE" id="PS50878"/>
    </source>
</evidence>
<feature type="compositionally biased region" description="Low complexity" evidence="1">
    <location>
        <begin position="1"/>
        <end position="25"/>
    </location>
</feature>
<keyword evidence="4" id="KW-1185">Reference proteome</keyword>
<feature type="region of interest" description="Disordered" evidence="1">
    <location>
        <begin position="1506"/>
        <end position="1604"/>
    </location>
</feature>
<dbReference type="Gene3D" id="3.60.10.10">
    <property type="entry name" value="Endonuclease/exonuclease/phosphatase"/>
    <property type="match status" value="1"/>
</dbReference>
<dbReference type="InterPro" id="IPR036691">
    <property type="entry name" value="Endo/exonu/phosph_ase_sf"/>
</dbReference>
<dbReference type="Pfam" id="PF00078">
    <property type="entry name" value="RVT_1"/>
    <property type="match status" value="1"/>
</dbReference>
<comment type="caution">
    <text evidence="3">The sequence shown here is derived from an EMBL/GenBank/DDBJ whole genome shotgun (WGS) entry which is preliminary data.</text>
</comment>
<evidence type="ECO:0000313" key="3">
    <source>
        <dbReference type="EMBL" id="RQM29773.1"/>
    </source>
</evidence>
<proteinExistence type="predicted"/>
<dbReference type="PANTHER" id="PTHR19446">
    <property type="entry name" value="REVERSE TRANSCRIPTASES"/>
    <property type="match status" value="1"/>
</dbReference>
<feature type="compositionally biased region" description="Basic and acidic residues" evidence="1">
    <location>
        <begin position="1538"/>
        <end position="1573"/>
    </location>
</feature>